<feature type="domain" description="CBS" evidence="2">
    <location>
        <begin position="68"/>
        <end position="124"/>
    </location>
</feature>
<dbReference type="InterPro" id="IPR050486">
    <property type="entry name" value="Mannose-1P_guanyltransferase"/>
</dbReference>
<accession>A0A7X3MTF2</accession>
<dbReference type="RefSeq" id="WP_160885484.1">
    <property type="nucleotide sequence ID" value="NZ_WURB01000011.1"/>
</dbReference>
<name>A0A7X3MTF2_9HYPH</name>
<dbReference type="Proteomes" id="UP000436483">
    <property type="component" value="Unassembled WGS sequence"/>
</dbReference>
<evidence type="ECO:0000256" key="1">
    <source>
        <dbReference type="PROSITE-ProRule" id="PRU00703"/>
    </source>
</evidence>
<dbReference type="SUPFAM" id="SSF53448">
    <property type="entry name" value="Nucleotide-diphospho-sugar transferases"/>
    <property type="match status" value="1"/>
</dbReference>
<dbReference type="SMART" id="SM00116">
    <property type="entry name" value="CBS"/>
    <property type="match status" value="2"/>
</dbReference>
<proteinExistence type="predicted"/>
<dbReference type="InterPro" id="IPR029044">
    <property type="entry name" value="Nucleotide-diphossugar_trans"/>
</dbReference>
<evidence type="ECO:0000313" key="3">
    <source>
        <dbReference type="EMBL" id="MXQ12899.1"/>
    </source>
</evidence>
<dbReference type="CDD" id="cd04607">
    <property type="entry name" value="CBS_pair_NTP_transferase_assoc"/>
    <property type="match status" value="1"/>
</dbReference>
<dbReference type="Gene3D" id="3.10.580.10">
    <property type="entry name" value="CBS-domain"/>
    <property type="match status" value="1"/>
</dbReference>
<keyword evidence="4" id="KW-1185">Reference proteome</keyword>
<protein>
    <submittedName>
        <fullName evidence="3">CBS domain-containing protein</fullName>
    </submittedName>
</protein>
<reference evidence="3 4" key="1">
    <citation type="submission" date="2019-12" db="EMBL/GenBank/DDBJ databases">
        <authorList>
            <person name="Yuan C.-G."/>
        </authorList>
    </citation>
    <scope>NUCLEOTIDE SEQUENCE [LARGE SCALE GENOMIC DNA]</scope>
    <source>
        <strain evidence="3 4">KCTC 23863</strain>
    </source>
</reference>
<dbReference type="AlphaFoldDB" id="A0A7X3MTF2"/>
<reference evidence="3 4" key="2">
    <citation type="submission" date="2020-01" db="EMBL/GenBank/DDBJ databases">
        <title>Microvirga sp. nov., an arsenate reduction bacterium isolated from Tibet hotspring sediments.</title>
        <authorList>
            <person name="Xian W.-D."/>
            <person name="Li W.-J."/>
        </authorList>
    </citation>
    <scope>NUCLEOTIDE SEQUENCE [LARGE SCALE GENOMIC DNA]</scope>
    <source>
        <strain evidence="3 4">KCTC 23863</strain>
    </source>
</reference>
<dbReference type="CDD" id="cd06426">
    <property type="entry name" value="NTP_transferase_like_2"/>
    <property type="match status" value="1"/>
</dbReference>
<evidence type="ECO:0000313" key="4">
    <source>
        <dbReference type="Proteomes" id="UP000436483"/>
    </source>
</evidence>
<dbReference type="PROSITE" id="PS51371">
    <property type="entry name" value="CBS"/>
    <property type="match status" value="2"/>
</dbReference>
<gene>
    <name evidence="3" type="ORF">GR328_15805</name>
</gene>
<dbReference type="Gene3D" id="3.90.550.10">
    <property type="entry name" value="Spore Coat Polysaccharide Biosynthesis Protein SpsA, Chain A"/>
    <property type="match status" value="1"/>
</dbReference>
<organism evidence="3 4">
    <name type="scientific">Microvirga makkahensis</name>
    <dbReference type="NCBI Taxonomy" id="1128670"/>
    <lineage>
        <taxon>Bacteria</taxon>
        <taxon>Pseudomonadati</taxon>
        <taxon>Pseudomonadota</taxon>
        <taxon>Alphaproteobacteria</taxon>
        <taxon>Hyphomicrobiales</taxon>
        <taxon>Methylobacteriaceae</taxon>
        <taxon>Microvirga</taxon>
    </lineage>
</organism>
<dbReference type="Pfam" id="PF00483">
    <property type="entry name" value="NTP_transferase"/>
    <property type="match status" value="1"/>
</dbReference>
<comment type="caution">
    <text evidence="3">The sequence shown here is derived from an EMBL/GenBank/DDBJ whole genome shotgun (WGS) entry which is preliminary data.</text>
</comment>
<dbReference type="InterPro" id="IPR000644">
    <property type="entry name" value="CBS_dom"/>
</dbReference>
<dbReference type="Pfam" id="PF00571">
    <property type="entry name" value="CBS"/>
    <property type="match status" value="2"/>
</dbReference>
<dbReference type="InterPro" id="IPR005835">
    <property type="entry name" value="NTP_transferase_dom"/>
</dbReference>
<dbReference type="EMBL" id="WURB01000011">
    <property type="protein sequence ID" value="MXQ12899.1"/>
    <property type="molecule type" value="Genomic_DNA"/>
</dbReference>
<dbReference type="SUPFAM" id="SSF54631">
    <property type="entry name" value="CBS-domain pair"/>
    <property type="match status" value="1"/>
</dbReference>
<evidence type="ECO:0000259" key="2">
    <source>
        <dbReference type="PROSITE" id="PS51371"/>
    </source>
</evidence>
<dbReference type="OrthoDB" id="9814110at2"/>
<feature type="domain" description="CBS" evidence="2">
    <location>
        <begin position="1"/>
        <end position="62"/>
    </location>
</feature>
<dbReference type="PANTHER" id="PTHR22572">
    <property type="entry name" value="SUGAR-1-PHOSPHATE GUANYL TRANSFERASE"/>
    <property type="match status" value="1"/>
</dbReference>
<sequence length="356" mass="39717">MKNHSIRDISIKPDESLSAAIARIEASGGEIALVVDDAGRLVGTITDGDIRRGILRGATLDSVAADVMYKSPRVATQNTPRSEIAERLRSDNLLQMPIVSDDGIVVDIVYADELLRPEIALHPVVIMAGGLGTRLRPITETIPKPMIPVGGRPILEVIIERFQQQGFRSITLCVNHLAEVIEDYFEDGAKFGVNISYVRETKRMGTAGALSLLKPRPLYPVIVMNGDILTLVNFAQLLSYHYDNKALVTMGLNKYHYQLPYGVVETDRNCIKSFIEKPKYEFFVNAGIYVIGPDAFSLIPGDTFYDMPTLFEQVPQSQRAAFPLHEYWLDIGRHDDLDKADSEYERFFNNLAIKTG</sequence>
<keyword evidence="1" id="KW-0129">CBS domain</keyword>
<dbReference type="InterPro" id="IPR046342">
    <property type="entry name" value="CBS_dom_sf"/>
</dbReference>